<name>A0A819TAB4_9BILA</name>
<evidence type="ECO:0000313" key="1">
    <source>
        <dbReference type="EMBL" id="CAF4073704.1"/>
    </source>
</evidence>
<dbReference type="PANTHER" id="PTHR43002">
    <property type="entry name" value="GLYCOGEN DEBRANCHING ENZYME"/>
    <property type="match status" value="1"/>
</dbReference>
<dbReference type="EMBL" id="CAJOBD010006908">
    <property type="protein sequence ID" value="CAF4073704.1"/>
    <property type="molecule type" value="Genomic_DNA"/>
</dbReference>
<proteinExistence type="predicted"/>
<dbReference type="Proteomes" id="UP000663836">
    <property type="component" value="Unassembled WGS sequence"/>
</dbReference>
<dbReference type="AlphaFoldDB" id="A0A819TAB4"/>
<evidence type="ECO:0000313" key="2">
    <source>
        <dbReference type="Proteomes" id="UP000663836"/>
    </source>
</evidence>
<dbReference type="SUPFAM" id="SSF51445">
    <property type="entry name" value="(Trans)glycosidases"/>
    <property type="match status" value="1"/>
</dbReference>
<dbReference type="InterPro" id="IPR017853">
    <property type="entry name" value="GH"/>
</dbReference>
<reference evidence="1" key="1">
    <citation type="submission" date="2021-02" db="EMBL/GenBank/DDBJ databases">
        <authorList>
            <person name="Nowell W R."/>
        </authorList>
    </citation>
    <scope>NUCLEOTIDE SEQUENCE</scope>
</reference>
<comment type="caution">
    <text evidence="1">The sequence shown here is derived from an EMBL/GenBank/DDBJ whole genome shotgun (WGS) entry which is preliminary data.</text>
</comment>
<accession>A0A819TAB4</accession>
<dbReference type="Gene3D" id="3.20.20.80">
    <property type="entry name" value="Glycosidases"/>
    <property type="match status" value="1"/>
</dbReference>
<organism evidence="1 2">
    <name type="scientific">Rotaria sordida</name>
    <dbReference type="NCBI Taxonomy" id="392033"/>
    <lineage>
        <taxon>Eukaryota</taxon>
        <taxon>Metazoa</taxon>
        <taxon>Spiralia</taxon>
        <taxon>Gnathifera</taxon>
        <taxon>Rotifera</taxon>
        <taxon>Eurotatoria</taxon>
        <taxon>Bdelloidea</taxon>
        <taxon>Philodinida</taxon>
        <taxon>Philodinidae</taxon>
        <taxon>Rotaria</taxon>
    </lineage>
</organism>
<gene>
    <name evidence="1" type="ORF">JBS370_LOCUS30302</name>
</gene>
<sequence length="129" mass="14980">MVKKLHKAGIDVSLDVTYNYTGEGNQFGPTLLLKGIDNGSYYRLIEHDKRYYFDYTGCDNTLNCRLPNVLRLIMNSLRYSILDMHVDGFRFDLAVTFARKLHAVDRLKTFFDIIHQDSVIGRVKLFVEP</sequence>
<protein>
    <submittedName>
        <fullName evidence="1">Uncharacterized protein</fullName>
    </submittedName>
</protein>